<dbReference type="OrthoDB" id="2963168at2759"/>
<organism evidence="1 2">
    <name type="scientific">Cladophialophora bantiana (strain ATCC 10958 / CBS 173.52 / CDC B-1940 / NIH 8579)</name>
    <name type="common">Xylohypha bantiana</name>
    <dbReference type="NCBI Taxonomy" id="1442370"/>
    <lineage>
        <taxon>Eukaryota</taxon>
        <taxon>Fungi</taxon>
        <taxon>Dikarya</taxon>
        <taxon>Ascomycota</taxon>
        <taxon>Pezizomycotina</taxon>
        <taxon>Eurotiomycetes</taxon>
        <taxon>Chaetothyriomycetidae</taxon>
        <taxon>Chaetothyriales</taxon>
        <taxon>Herpotrichiellaceae</taxon>
        <taxon>Cladophialophora</taxon>
    </lineage>
</organism>
<dbReference type="HOGENOM" id="CLU_1496025_0_0_1"/>
<dbReference type="InterPro" id="IPR043129">
    <property type="entry name" value="ATPase_NBD"/>
</dbReference>
<accession>A0A0D2H3I5</accession>
<evidence type="ECO:0000313" key="1">
    <source>
        <dbReference type="EMBL" id="KIW87873.1"/>
    </source>
</evidence>
<keyword evidence="2" id="KW-1185">Reference proteome</keyword>
<dbReference type="RefSeq" id="XP_016614542.1">
    <property type="nucleotide sequence ID" value="XM_016769169.1"/>
</dbReference>
<dbReference type="Proteomes" id="UP000053789">
    <property type="component" value="Unassembled WGS sequence"/>
</dbReference>
<reference evidence="1" key="1">
    <citation type="submission" date="2015-01" db="EMBL/GenBank/DDBJ databases">
        <title>The Genome Sequence of Cladophialophora bantiana CBS 173.52.</title>
        <authorList>
            <consortium name="The Broad Institute Genomics Platform"/>
            <person name="Cuomo C."/>
            <person name="de Hoog S."/>
            <person name="Gorbushina A."/>
            <person name="Stielow B."/>
            <person name="Teixiera M."/>
            <person name="Abouelleil A."/>
            <person name="Chapman S.B."/>
            <person name="Priest M."/>
            <person name="Young S.K."/>
            <person name="Wortman J."/>
            <person name="Nusbaum C."/>
            <person name="Birren B."/>
        </authorList>
    </citation>
    <scope>NUCLEOTIDE SEQUENCE [LARGE SCALE GENOMIC DNA]</scope>
    <source>
        <strain evidence="1">CBS 173.52</strain>
    </source>
</reference>
<gene>
    <name evidence="1" type="ORF">Z519_11457</name>
</gene>
<dbReference type="AlphaFoldDB" id="A0A0D2H3I5"/>
<dbReference type="EMBL" id="KN847001">
    <property type="protein sequence ID" value="KIW87873.1"/>
    <property type="molecule type" value="Genomic_DNA"/>
</dbReference>
<name>A0A0D2H3I5_CLAB1</name>
<proteinExistence type="predicted"/>
<sequence length="180" mass="19478">MAVSASRIIIGLNYGTTYSSVSLATVAHNQHDINLNNDDEDVIGLGGIRDVLSWPGLAGTAAPKAPSVISYDTAEDKDRPHELDLGLKVLDVMADLDLICHLGCSHKPQEWTDSAISMTFRAITASGFSKNYFPRFNNIILVSEPEAAALFVIKSIQQVGDRLSLRVSFLVFKTEEGADA</sequence>
<dbReference type="GeneID" id="27704385"/>
<dbReference type="SUPFAM" id="SSF53067">
    <property type="entry name" value="Actin-like ATPase domain"/>
    <property type="match status" value="1"/>
</dbReference>
<dbReference type="VEuPathDB" id="FungiDB:Z519_11457"/>
<evidence type="ECO:0000313" key="2">
    <source>
        <dbReference type="Proteomes" id="UP000053789"/>
    </source>
</evidence>
<protein>
    <submittedName>
        <fullName evidence="1">Uncharacterized protein</fullName>
    </submittedName>
</protein>